<organism evidence="1 2">
    <name type="scientific">Streptococcus equinus</name>
    <name type="common">Streptococcus bovis</name>
    <dbReference type="NCBI Taxonomy" id="1335"/>
    <lineage>
        <taxon>Bacteria</taxon>
        <taxon>Bacillati</taxon>
        <taxon>Bacillota</taxon>
        <taxon>Bacilli</taxon>
        <taxon>Lactobacillales</taxon>
        <taxon>Streptococcaceae</taxon>
        <taxon>Streptococcus</taxon>
    </lineage>
</organism>
<protein>
    <submittedName>
        <fullName evidence="1">Uncharacterized protein</fullName>
    </submittedName>
</protein>
<accession>A0A1H0Y2R1</accession>
<dbReference type="EMBL" id="FNKE01000001">
    <property type="protein sequence ID" value="SDQ09438.1"/>
    <property type="molecule type" value="Genomic_DNA"/>
</dbReference>
<dbReference type="AlphaFoldDB" id="A0A1H0Y2R1"/>
<name>A0A1H0Y2R1_STREI</name>
<proteinExistence type="predicted"/>
<evidence type="ECO:0000313" key="1">
    <source>
        <dbReference type="EMBL" id="SDQ09438.1"/>
    </source>
</evidence>
<reference evidence="1 2" key="1">
    <citation type="submission" date="2016-10" db="EMBL/GenBank/DDBJ databases">
        <authorList>
            <person name="de Groot N.N."/>
        </authorList>
    </citation>
    <scope>NUCLEOTIDE SEQUENCE [LARGE SCALE GENOMIC DNA]</scope>
    <source>
        <strain evidence="1 2">Sb05</strain>
    </source>
</reference>
<dbReference type="Proteomes" id="UP000182870">
    <property type="component" value="Unassembled WGS sequence"/>
</dbReference>
<gene>
    <name evidence="1" type="ORF">SAMN05216392_0383</name>
</gene>
<dbReference type="RefSeq" id="WP_074559937.1">
    <property type="nucleotide sequence ID" value="NZ_FNKE01000001.1"/>
</dbReference>
<sequence>MIYITRDYSLENDDNKAFSIYSDYTCENLEYTCNYYEMLVAMQDSINDMVEEGLIDYQEAWYMRDDFIVYDEMVETLETFESEDY</sequence>
<evidence type="ECO:0000313" key="2">
    <source>
        <dbReference type="Proteomes" id="UP000182870"/>
    </source>
</evidence>